<accession>A0A2T1K8L4</accession>
<dbReference type="FunFam" id="3.10.105.10:FF:000005">
    <property type="entry name" value="ABC transporter substrate-binding protein"/>
    <property type="match status" value="1"/>
</dbReference>
<dbReference type="GO" id="GO:0015031">
    <property type="term" value="P:protein transport"/>
    <property type="evidence" value="ECO:0007669"/>
    <property type="project" value="UniProtKB-KW"/>
</dbReference>
<evidence type="ECO:0000256" key="3">
    <source>
        <dbReference type="ARBA" id="ARBA00022927"/>
    </source>
</evidence>
<feature type="chain" id="PRO_5015740298" description="Solute-binding protein family 5 domain-containing protein" evidence="4">
    <location>
        <begin position="30"/>
        <end position="610"/>
    </location>
</feature>
<dbReference type="Pfam" id="PF00496">
    <property type="entry name" value="SBP_bac_5"/>
    <property type="match status" value="1"/>
</dbReference>
<keyword evidence="2" id="KW-0571">Peptide transport</keyword>
<evidence type="ECO:0000256" key="2">
    <source>
        <dbReference type="ARBA" id="ARBA00022856"/>
    </source>
</evidence>
<sequence length="610" mass="69681">MTKTRKAPRLALSGLITSLALLATPLSVADDHQSDGLQPVHGIAMHGELKYPQNFSHFDYVNPEAPKGGTLKLSVVSNGFDSFNPFVIRGVAAAGVSAYVYDTLMESSADEPFSEYGLIAESAEIPDDRRSVIFNLRKQAQFQDGTPITAEDVEFSYRILTTEGHPFYRNYYADISNVTIENSHRIRFDFGDTDNRELPLILGQMPILPAHYWQDKEFDRSGLDTPVGSGPYRIADYDAGRSVNYERVADYWAKDLPVRKGRFNFDRIQYEYYNDDTVALEAFKAGNFDFRQETSAKNWATAYTGRRFEDGSIEREAIAHQRPSGMQGFVFNTRKAVFSDPKVRQALAYGFDFQWANRNLFFDQYTRTNSYFENSELASSGLPQGAELKILEPFRNQLDPDVFTTEYAPPDTAGERTMRDNLRDAMALLKAAGYSIRNGKMVNDETGAPLAFEVLLFQKSFERVVLPFARNLERLGIDVTVRLVDSNQYIQRVRSFDFDMITQVLPQSDSPGNEQREYWHSSTAEIAGSRNFMGVRHPVVDQLVEMVIQAPDRDQLVHRVRALDRVLLHNHYVIPHWHLTKDRVAYWNHLQRPEVTPKNGIDLNNWWVKP</sequence>
<dbReference type="GO" id="GO:0042884">
    <property type="term" value="P:microcin transport"/>
    <property type="evidence" value="ECO:0007669"/>
    <property type="project" value="TreeGrafter"/>
</dbReference>
<keyword evidence="3" id="KW-0653">Protein transport</keyword>
<dbReference type="InterPro" id="IPR039424">
    <property type="entry name" value="SBP_5"/>
</dbReference>
<evidence type="ECO:0000256" key="4">
    <source>
        <dbReference type="SAM" id="SignalP"/>
    </source>
</evidence>
<gene>
    <name evidence="6" type="ORF">C7H08_14780</name>
</gene>
<evidence type="ECO:0000256" key="1">
    <source>
        <dbReference type="ARBA" id="ARBA00022729"/>
    </source>
</evidence>
<feature type="signal peptide" evidence="4">
    <location>
        <begin position="1"/>
        <end position="29"/>
    </location>
</feature>
<dbReference type="CDD" id="cd08497">
    <property type="entry name" value="MbnE-like"/>
    <property type="match status" value="1"/>
</dbReference>
<dbReference type="GO" id="GO:0015833">
    <property type="term" value="P:peptide transport"/>
    <property type="evidence" value="ECO:0007669"/>
    <property type="project" value="UniProtKB-KW"/>
</dbReference>
<comment type="caution">
    <text evidence="6">The sequence shown here is derived from an EMBL/GenBank/DDBJ whole genome shotgun (WGS) entry which is preliminary data.</text>
</comment>
<keyword evidence="3" id="KW-0813">Transport</keyword>
<dbReference type="PANTHER" id="PTHR30290:SF64">
    <property type="entry name" value="ABC TRANSPORTER PERIPLASMIC BINDING PROTEIN"/>
    <property type="match status" value="1"/>
</dbReference>
<dbReference type="AlphaFoldDB" id="A0A2T1K8L4"/>
<protein>
    <recommendedName>
        <fullName evidence="5">Solute-binding protein family 5 domain-containing protein</fullName>
    </recommendedName>
</protein>
<dbReference type="EMBL" id="PXNN01000017">
    <property type="protein sequence ID" value="PSF06380.1"/>
    <property type="molecule type" value="Genomic_DNA"/>
</dbReference>
<dbReference type="Proteomes" id="UP000238385">
    <property type="component" value="Unassembled WGS sequence"/>
</dbReference>
<dbReference type="Gene3D" id="3.40.190.10">
    <property type="entry name" value="Periplasmic binding protein-like II"/>
    <property type="match status" value="1"/>
</dbReference>
<feature type="domain" description="Solute-binding protein family 5" evidence="5">
    <location>
        <begin position="118"/>
        <end position="522"/>
    </location>
</feature>
<evidence type="ECO:0000313" key="7">
    <source>
        <dbReference type="Proteomes" id="UP000238385"/>
    </source>
</evidence>
<dbReference type="InterPro" id="IPR030678">
    <property type="entry name" value="Peptide/Ni-bd"/>
</dbReference>
<evidence type="ECO:0000259" key="5">
    <source>
        <dbReference type="Pfam" id="PF00496"/>
    </source>
</evidence>
<dbReference type="OrthoDB" id="9803988at2"/>
<dbReference type="PANTHER" id="PTHR30290">
    <property type="entry name" value="PERIPLASMIC BINDING COMPONENT OF ABC TRANSPORTER"/>
    <property type="match status" value="1"/>
</dbReference>
<dbReference type="Gene3D" id="3.10.105.10">
    <property type="entry name" value="Dipeptide-binding Protein, Domain 3"/>
    <property type="match status" value="1"/>
</dbReference>
<evidence type="ECO:0000313" key="6">
    <source>
        <dbReference type="EMBL" id="PSF06380.1"/>
    </source>
</evidence>
<proteinExistence type="predicted"/>
<name>A0A2T1K8L4_9GAMM</name>
<keyword evidence="1 4" id="KW-0732">Signal</keyword>
<reference evidence="6 7" key="1">
    <citation type="submission" date="2018-03" db="EMBL/GenBank/DDBJ databases">
        <title>Marinobacter brunus sp. nov., a marine bacterium of Gamma-proteobacteria isolated from the surface seawater of the South China Sea.</title>
        <authorList>
            <person name="Cheng H."/>
            <person name="Wu Y.-H."/>
            <person name="Xamxidin M."/>
            <person name="Xu X.-W."/>
        </authorList>
    </citation>
    <scope>NUCLEOTIDE SEQUENCE [LARGE SCALE GENOMIC DNA]</scope>
    <source>
        <strain evidence="6 7">JCM 30472</strain>
    </source>
</reference>
<dbReference type="GO" id="GO:1904680">
    <property type="term" value="F:peptide transmembrane transporter activity"/>
    <property type="evidence" value="ECO:0007669"/>
    <property type="project" value="TreeGrafter"/>
</dbReference>
<dbReference type="GO" id="GO:0043190">
    <property type="term" value="C:ATP-binding cassette (ABC) transporter complex"/>
    <property type="evidence" value="ECO:0007669"/>
    <property type="project" value="InterPro"/>
</dbReference>
<organism evidence="6 7">
    <name type="scientific">Marinobacter halophilus</name>
    <dbReference type="NCBI Taxonomy" id="1323740"/>
    <lineage>
        <taxon>Bacteria</taxon>
        <taxon>Pseudomonadati</taxon>
        <taxon>Pseudomonadota</taxon>
        <taxon>Gammaproteobacteria</taxon>
        <taxon>Pseudomonadales</taxon>
        <taxon>Marinobacteraceae</taxon>
        <taxon>Marinobacter</taxon>
    </lineage>
</organism>
<dbReference type="InterPro" id="IPR000914">
    <property type="entry name" value="SBP_5_dom"/>
</dbReference>
<dbReference type="PIRSF" id="PIRSF002741">
    <property type="entry name" value="MppA"/>
    <property type="match status" value="1"/>
</dbReference>
<dbReference type="RefSeq" id="WP_106673011.1">
    <property type="nucleotide sequence ID" value="NZ_BMFE01000002.1"/>
</dbReference>
<dbReference type="GO" id="GO:0030288">
    <property type="term" value="C:outer membrane-bounded periplasmic space"/>
    <property type="evidence" value="ECO:0007669"/>
    <property type="project" value="TreeGrafter"/>
</dbReference>
<dbReference type="SUPFAM" id="SSF53850">
    <property type="entry name" value="Periplasmic binding protein-like II"/>
    <property type="match status" value="1"/>
</dbReference>
<keyword evidence="7" id="KW-1185">Reference proteome</keyword>